<dbReference type="AlphaFoldDB" id="A0A419A5A2"/>
<dbReference type="GO" id="GO:0016887">
    <property type="term" value="F:ATP hydrolysis activity"/>
    <property type="evidence" value="ECO:0007669"/>
    <property type="project" value="InterPro"/>
</dbReference>
<keyword evidence="6" id="KW-1185">Reference proteome</keyword>
<evidence type="ECO:0000313" key="5">
    <source>
        <dbReference type="EMBL" id="RJL11084.1"/>
    </source>
</evidence>
<dbReference type="FunFam" id="3.40.50.300:FF:000425">
    <property type="entry name" value="Probable ABC transporter, ATP-binding subunit"/>
    <property type="match status" value="1"/>
</dbReference>
<protein>
    <submittedName>
        <fullName evidence="5">ABC transporter ATP-binding protein</fullName>
    </submittedName>
</protein>
<evidence type="ECO:0000259" key="4">
    <source>
        <dbReference type="PROSITE" id="PS50893"/>
    </source>
</evidence>
<dbReference type="Proteomes" id="UP000283587">
    <property type="component" value="Unassembled WGS sequence"/>
</dbReference>
<dbReference type="InterPro" id="IPR050093">
    <property type="entry name" value="ABC_SmlMolc_Importer"/>
</dbReference>
<accession>A0A419A5A2</accession>
<reference evidence="6" key="1">
    <citation type="submission" date="2018-09" db="EMBL/GenBank/DDBJ databases">
        <title>Paracoccus onubensis nov. sp. a moderate halophilic bacterium isolated from Gruta de las Maravillas (Aracena, Spain).</title>
        <authorList>
            <person name="Jurado V."/>
            <person name="Gutierrez-Patricio S."/>
            <person name="Gonzalez-Pimentel J.L."/>
            <person name="Miller A.Z."/>
            <person name="Laiz L."/>
            <person name="Saiz-Jimenez C."/>
        </authorList>
    </citation>
    <scope>NUCLEOTIDE SEQUENCE [LARGE SCALE GENOMIC DNA]</scope>
    <source>
        <strain evidence="6">DSM 26381</strain>
    </source>
</reference>
<dbReference type="PROSITE" id="PS50893">
    <property type="entry name" value="ABC_TRANSPORTER_2"/>
    <property type="match status" value="1"/>
</dbReference>
<dbReference type="EMBL" id="QZEW01000055">
    <property type="protein sequence ID" value="RJL11084.1"/>
    <property type="molecule type" value="Genomic_DNA"/>
</dbReference>
<dbReference type="InterPro" id="IPR003593">
    <property type="entry name" value="AAA+_ATPase"/>
</dbReference>
<evidence type="ECO:0000256" key="2">
    <source>
        <dbReference type="ARBA" id="ARBA00022741"/>
    </source>
</evidence>
<dbReference type="PROSITE" id="PS00211">
    <property type="entry name" value="ABC_TRANSPORTER_1"/>
    <property type="match status" value="1"/>
</dbReference>
<comment type="caution">
    <text evidence="5">The sequence shown here is derived from an EMBL/GenBank/DDBJ whole genome shotgun (WGS) entry which is preliminary data.</text>
</comment>
<dbReference type="InterPro" id="IPR003439">
    <property type="entry name" value="ABC_transporter-like_ATP-bd"/>
</dbReference>
<evidence type="ECO:0000313" key="6">
    <source>
        <dbReference type="Proteomes" id="UP000283587"/>
    </source>
</evidence>
<gene>
    <name evidence="5" type="ORF">D3P05_13395</name>
</gene>
<sequence>MASLDLSQLSRSFGGTPAVDRVSFSVPSGAFLALLGPSGCGKTTLLRLVAGLERPDGGTIRIGGRMMAGPGVFVPPEARGLGMVFQSYALWPHMTVAGNVRFGLRVQRLPRAEQEARAAEALRMVGLERMGARLPHQLSGGQRQRVALARSLALRPSLILLDEPLANLDAHLREQMLAEFRRIHAASGTSFVLVTHDQDEALAVASHVGVMNAGRLEQLAAPQVLWQRPATPMVARFVGGGRTVPVKVLGAKDGACAIRIRDRVLTVPGLAPAGAGWLCLRPHDLLPDPAGALGAHVLDSRFRGGAHVVTGLLDGAEDGGEIELVLHRAPRRGEFLRLGLRGGWVLPREALATPLPRPDGHAICTKPSPDCQRTALGSGCIDFCCAA</sequence>
<dbReference type="GO" id="GO:0005524">
    <property type="term" value="F:ATP binding"/>
    <property type="evidence" value="ECO:0007669"/>
    <property type="project" value="UniProtKB-KW"/>
</dbReference>
<dbReference type="PANTHER" id="PTHR42781">
    <property type="entry name" value="SPERMIDINE/PUTRESCINE IMPORT ATP-BINDING PROTEIN POTA"/>
    <property type="match status" value="1"/>
</dbReference>
<organism evidence="5 6">
    <name type="scientific">Paracoccus siganidrum</name>
    <dbReference type="NCBI Taxonomy" id="1276757"/>
    <lineage>
        <taxon>Bacteria</taxon>
        <taxon>Pseudomonadati</taxon>
        <taxon>Pseudomonadota</taxon>
        <taxon>Alphaproteobacteria</taxon>
        <taxon>Rhodobacterales</taxon>
        <taxon>Paracoccaceae</taxon>
        <taxon>Paracoccus</taxon>
    </lineage>
</organism>
<evidence type="ECO:0000256" key="1">
    <source>
        <dbReference type="ARBA" id="ARBA00022448"/>
    </source>
</evidence>
<dbReference type="RefSeq" id="WP_119898663.1">
    <property type="nucleotide sequence ID" value="NZ_QNRC01000004.1"/>
</dbReference>
<dbReference type="SMART" id="SM00382">
    <property type="entry name" value="AAA"/>
    <property type="match status" value="1"/>
</dbReference>
<dbReference type="PANTHER" id="PTHR42781:SF4">
    <property type="entry name" value="SPERMIDINE_PUTRESCINE IMPORT ATP-BINDING PROTEIN POTA"/>
    <property type="match status" value="1"/>
</dbReference>
<keyword evidence="1" id="KW-0813">Transport</keyword>
<dbReference type="Pfam" id="PF00005">
    <property type="entry name" value="ABC_tran"/>
    <property type="match status" value="1"/>
</dbReference>
<dbReference type="InterPro" id="IPR017871">
    <property type="entry name" value="ABC_transporter-like_CS"/>
</dbReference>
<name>A0A419A5A2_9RHOB</name>
<dbReference type="Gene3D" id="3.40.50.300">
    <property type="entry name" value="P-loop containing nucleotide triphosphate hydrolases"/>
    <property type="match status" value="1"/>
</dbReference>
<feature type="domain" description="ABC transporter" evidence="4">
    <location>
        <begin position="4"/>
        <end position="238"/>
    </location>
</feature>
<dbReference type="SUPFAM" id="SSF52540">
    <property type="entry name" value="P-loop containing nucleoside triphosphate hydrolases"/>
    <property type="match status" value="1"/>
</dbReference>
<keyword evidence="3 5" id="KW-0067">ATP-binding</keyword>
<dbReference type="InterPro" id="IPR027417">
    <property type="entry name" value="P-loop_NTPase"/>
</dbReference>
<dbReference type="GO" id="GO:0015697">
    <property type="term" value="P:quaternary ammonium group transport"/>
    <property type="evidence" value="ECO:0007669"/>
    <property type="project" value="UniProtKB-ARBA"/>
</dbReference>
<dbReference type="OrthoDB" id="9802264at2"/>
<keyword evidence="2" id="KW-0547">Nucleotide-binding</keyword>
<evidence type="ECO:0000256" key="3">
    <source>
        <dbReference type="ARBA" id="ARBA00022840"/>
    </source>
</evidence>
<proteinExistence type="predicted"/>